<comment type="catalytic activity">
    <reaction evidence="1">
        <text>Preferential cleavage: Arg-|-Xaa, Lys-|-Xaa.</text>
        <dbReference type="EC" id="3.4.21.10"/>
    </reaction>
</comment>
<keyword evidence="5 8" id="KW-0378">Hydrolase</keyword>
<dbReference type="Gene3D" id="2.40.10.10">
    <property type="entry name" value="Trypsin-like serine proteases"/>
    <property type="match status" value="3"/>
</dbReference>
<organism evidence="11 12">
    <name type="scientific">Labeo rohita</name>
    <name type="common">Indian major carp</name>
    <name type="synonym">Cyprinus rohita</name>
    <dbReference type="NCBI Taxonomy" id="84645"/>
    <lineage>
        <taxon>Eukaryota</taxon>
        <taxon>Metazoa</taxon>
        <taxon>Chordata</taxon>
        <taxon>Craniata</taxon>
        <taxon>Vertebrata</taxon>
        <taxon>Euteleostomi</taxon>
        <taxon>Actinopterygii</taxon>
        <taxon>Neopterygii</taxon>
        <taxon>Teleostei</taxon>
        <taxon>Ostariophysi</taxon>
        <taxon>Cypriniformes</taxon>
        <taxon>Cyprinidae</taxon>
        <taxon>Labeoninae</taxon>
        <taxon>Labeonini</taxon>
        <taxon>Labeo</taxon>
    </lineage>
</organism>
<feature type="domain" description="Peptidase S1" evidence="10">
    <location>
        <begin position="35"/>
        <end position="271"/>
    </location>
</feature>
<dbReference type="EC" id="3.4.21.10" evidence="2"/>
<dbReference type="PROSITE" id="PS00134">
    <property type="entry name" value="TRYPSIN_HIS"/>
    <property type="match status" value="1"/>
</dbReference>
<protein>
    <recommendedName>
        <fullName evidence="3">Acrosin</fullName>
        <ecNumber evidence="2">3.4.21.10</ecNumber>
    </recommendedName>
</protein>
<evidence type="ECO:0000259" key="10">
    <source>
        <dbReference type="PROSITE" id="PS50240"/>
    </source>
</evidence>
<keyword evidence="11" id="KW-0472">Membrane</keyword>
<keyword evidence="6 8" id="KW-0720">Serine protease</keyword>
<reference evidence="11 12" key="1">
    <citation type="submission" date="2022-01" db="EMBL/GenBank/DDBJ databases">
        <title>A high-quality chromosome-level genome assembly of rohu carp, Labeo rohita.</title>
        <authorList>
            <person name="Arick M.A. II"/>
            <person name="Hsu C.-Y."/>
            <person name="Magbanua Z."/>
            <person name="Pechanova O."/>
            <person name="Grover C."/>
            <person name="Miller E."/>
            <person name="Thrash A."/>
            <person name="Ezzel L."/>
            <person name="Alam S."/>
            <person name="Benzie J."/>
            <person name="Hamilton M."/>
            <person name="Karsi A."/>
            <person name="Lawrence M.L."/>
            <person name="Peterson D.G."/>
        </authorList>
    </citation>
    <scope>NUCLEOTIDE SEQUENCE [LARGE SCALE GENOMIC DNA]</scope>
    <source>
        <strain evidence="12">BAU-BD-2019</strain>
        <tissue evidence="11">Blood</tissue>
    </source>
</reference>
<evidence type="ECO:0000313" key="11">
    <source>
        <dbReference type="EMBL" id="KAI2649691.1"/>
    </source>
</evidence>
<feature type="chain" id="PRO_5045199556" description="Acrosin" evidence="9">
    <location>
        <begin position="18"/>
        <end position="795"/>
    </location>
</feature>
<name>A0ABQ8LIN3_LABRO</name>
<proteinExistence type="predicted"/>
<dbReference type="SMART" id="SM00020">
    <property type="entry name" value="Tryp_SPc"/>
    <property type="match status" value="2"/>
</dbReference>
<gene>
    <name evidence="11" type="ORF">H4Q32_015691</name>
</gene>
<dbReference type="GO" id="GO:0006508">
    <property type="term" value="P:proteolysis"/>
    <property type="evidence" value="ECO:0007669"/>
    <property type="project" value="UniProtKB-KW"/>
</dbReference>
<evidence type="ECO:0000256" key="8">
    <source>
        <dbReference type="RuleBase" id="RU363034"/>
    </source>
</evidence>
<dbReference type="InterPro" id="IPR001254">
    <property type="entry name" value="Trypsin_dom"/>
</dbReference>
<dbReference type="InterPro" id="IPR009003">
    <property type="entry name" value="Peptidase_S1_PA"/>
</dbReference>
<keyword evidence="12" id="KW-1185">Reference proteome</keyword>
<dbReference type="InterPro" id="IPR018114">
    <property type="entry name" value="TRYPSIN_HIS"/>
</dbReference>
<feature type="domain" description="Peptidase S1" evidence="10">
    <location>
        <begin position="379"/>
        <end position="617"/>
    </location>
</feature>
<evidence type="ECO:0000256" key="4">
    <source>
        <dbReference type="ARBA" id="ARBA00022670"/>
    </source>
</evidence>
<keyword evidence="9" id="KW-0732">Signal</keyword>
<dbReference type="EMBL" id="JACTAM010000023">
    <property type="protein sequence ID" value="KAI2649691.1"/>
    <property type="molecule type" value="Genomic_DNA"/>
</dbReference>
<dbReference type="PANTHER" id="PTHR24252">
    <property type="entry name" value="ACROSIN-RELATED"/>
    <property type="match status" value="1"/>
</dbReference>
<evidence type="ECO:0000256" key="3">
    <source>
        <dbReference type="ARBA" id="ARBA00017161"/>
    </source>
</evidence>
<evidence type="ECO:0000313" key="12">
    <source>
        <dbReference type="Proteomes" id="UP000830375"/>
    </source>
</evidence>
<keyword evidence="4 8" id="KW-0645">Protease</keyword>
<dbReference type="CDD" id="cd00190">
    <property type="entry name" value="Tryp_SPc"/>
    <property type="match status" value="2"/>
</dbReference>
<dbReference type="GO" id="GO:0008233">
    <property type="term" value="F:peptidase activity"/>
    <property type="evidence" value="ECO:0007669"/>
    <property type="project" value="UniProtKB-KW"/>
</dbReference>
<dbReference type="InterPro" id="IPR033116">
    <property type="entry name" value="TRYPSIN_SER"/>
</dbReference>
<dbReference type="SUPFAM" id="SSF50494">
    <property type="entry name" value="Trypsin-like serine proteases"/>
    <property type="match status" value="2"/>
</dbReference>
<sequence length="795" mass="89265">MFKTALQLVFISSLSSGITDCGQRPLLDSPKQLRISGGLSALEGSWPWQVSIQRGSRHICGGSIISHRWVITASHCFRNSNNYKLRIVAGVISRPRHGKSVQYRSVHHVILHEKFNRSNYDNDVALLHLHYPLYFTKHVQPVCIMKNEMEEKQLSFSSCYITGWGSSVFEGMLVNTLQEAEVDVINTGICNQRSWYDGHVNDNMICAGFDKGGVDTCQGDSGGPLQCYSKVMERFYLYGVTSHGEDCALPNKPGIYTRASRYTVWLRKAQARSVSAASVTDLPVLKLISALFFSAWMGLLIFQVPVADNTELHNPVTHSVALNYLNVPVMSPSMKMLLFLVALGWGIIFYFAATGYPPTEYGLCGHRPERVVEHRDKRMIGGENVNVSVWPWQVSVQYQTRSSAPLRQVCGGAIIHPYWIMTAASCVNLRQKGKLLIRAGSDRLDVDEAYTQQSEVARIIRHERFNPVTLRYNIALLQMKTPFELNEFVHPICVPDEDTADHRYESCHITGYNAQPGDDLGVLQEAKVDLMSRSLCNKPEYWNYTVSADMLCVSKFGGGVDGCETNLGGPLNCYIKIEDRYFLIGIRVKATSCGKRNRPNIYLKVYAHYYWIERLTARAQALLYGRGILEVAPSQCNWRKCGFTCFKGQKDVLKEEHHPPGGPEKRNGRVASGSLGAVLSFKHVSSSSHIVRHVDGIQLVGQERVAQVHALLLAPRVDRDDAGVYDDHHTNDEVMLFQNHISDQGNQIESFLLRSIELHYNHQQVGPCKDGTVKTSMIYSNNNLLSVVIRSADRS</sequence>
<evidence type="ECO:0000256" key="7">
    <source>
        <dbReference type="ARBA" id="ARBA00023157"/>
    </source>
</evidence>
<keyword evidence="7" id="KW-1015">Disulfide bond</keyword>
<accession>A0ABQ8LIN3</accession>
<dbReference type="Pfam" id="PF00089">
    <property type="entry name" value="Trypsin"/>
    <property type="match status" value="2"/>
</dbReference>
<dbReference type="InterPro" id="IPR001314">
    <property type="entry name" value="Peptidase_S1A"/>
</dbReference>
<keyword evidence="11" id="KW-0812">Transmembrane</keyword>
<dbReference type="PRINTS" id="PR00722">
    <property type="entry name" value="CHYMOTRYPSIN"/>
</dbReference>
<feature type="signal peptide" evidence="9">
    <location>
        <begin position="1"/>
        <end position="17"/>
    </location>
</feature>
<dbReference type="Proteomes" id="UP000830375">
    <property type="component" value="Unassembled WGS sequence"/>
</dbReference>
<evidence type="ECO:0000256" key="5">
    <source>
        <dbReference type="ARBA" id="ARBA00022801"/>
    </source>
</evidence>
<evidence type="ECO:0000256" key="6">
    <source>
        <dbReference type="ARBA" id="ARBA00022825"/>
    </source>
</evidence>
<dbReference type="InterPro" id="IPR043504">
    <property type="entry name" value="Peptidase_S1_PA_chymotrypsin"/>
</dbReference>
<dbReference type="PROSITE" id="PS00135">
    <property type="entry name" value="TRYPSIN_SER"/>
    <property type="match status" value="1"/>
</dbReference>
<dbReference type="PROSITE" id="PS50240">
    <property type="entry name" value="TRYPSIN_DOM"/>
    <property type="match status" value="2"/>
</dbReference>
<evidence type="ECO:0000256" key="1">
    <source>
        <dbReference type="ARBA" id="ARBA00001656"/>
    </source>
</evidence>
<dbReference type="PANTHER" id="PTHR24252:SF8">
    <property type="entry name" value="ACROSIN"/>
    <property type="match status" value="1"/>
</dbReference>
<comment type="caution">
    <text evidence="11">The sequence shown here is derived from an EMBL/GenBank/DDBJ whole genome shotgun (WGS) entry which is preliminary data.</text>
</comment>
<evidence type="ECO:0000256" key="9">
    <source>
        <dbReference type="SAM" id="SignalP"/>
    </source>
</evidence>
<evidence type="ECO:0000256" key="2">
    <source>
        <dbReference type="ARBA" id="ARBA00012050"/>
    </source>
</evidence>